<protein>
    <recommendedName>
        <fullName evidence="2">CoA-binding domain-containing protein</fullName>
    </recommendedName>
</protein>
<evidence type="ECO:0000313" key="3">
    <source>
        <dbReference type="EMBL" id="QLI74205.1"/>
    </source>
</evidence>
<dbReference type="OrthoDB" id="1664372at2759"/>
<dbReference type="InterPro" id="IPR036291">
    <property type="entry name" value="NAD(P)-bd_dom_sf"/>
</dbReference>
<evidence type="ECO:0000259" key="2">
    <source>
        <dbReference type="SMART" id="SM00881"/>
    </source>
</evidence>
<dbReference type="Gene3D" id="3.40.50.720">
    <property type="entry name" value="NAD(P)-binding Rossmann-like Domain"/>
    <property type="match status" value="2"/>
</dbReference>
<feature type="domain" description="CoA-binding" evidence="2">
    <location>
        <begin position="81"/>
        <end position="207"/>
    </location>
</feature>
<evidence type="ECO:0000313" key="4">
    <source>
        <dbReference type="Proteomes" id="UP000510686"/>
    </source>
</evidence>
<evidence type="ECO:0000256" key="1">
    <source>
        <dbReference type="ARBA" id="ARBA00022741"/>
    </source>
</evidence>
<dbReference type="Pfam" id="PF02629">
    <property type="entry name" value="CoA_binding"/>
    <property type="match status" value="2"/>
</dbReference>
<dbReference type="SUPFAM" id="SSF51735">
    <property type="entry name" value="NAD(P)-binding Rossmann-fold domains"/>
    <property type="match status" value="1"/>
</dbReference>
<organism evidence="3 4">
    <name type="scientific">Metarhizium brunneum</name>
    <dbReference type="NCBI Taxonomy" id="500148"/>
    <lineage>
        <taxon>Eukaryota</taxon>
        <taxon>Fungi</taxon>
        <taxon>Dikarya</taxon>
        <taxon>Ascomycota</taxon>
        <taxon>Pezizomycotina</taxon>
        <taxon>Sordariomycetes</taxon>
        <taxon>Hypocreomycetidae</taxon>
        <taxon>Hypocreales</taxon>
        <taxon>Clavicipitaceae</taxon>
        <taxon>Metarhizium</taxon>
    </lineage>
</organism>
<dbReference type="PANTHER" id="PTHR11117:SF6">
    <property type="entry name" value="SYNTHETASE SUBUNIT ALPHA, PUTATIVE (AFU_ORTHOLOGUE AFUA_1G10830)-RELATED"/>
    <property type="match status" value="1"/>
</dbReference>
<dbReference type="Pfam" id="PF00549">
    <property type="entry name" value="Ligase_CoA"/>
    <property type="match status" value="1"/>
</dbReference>
<gene>
    <name evidence="3" type="ORF">G6M90_00g111290</name>
</gene>
<dbReference type="EMBL" id="CP058938">
    <property type="protein sequence ID" value="QLI74205.1"/>
    <property type="molecule type" value="Genomic_DNA"/>
</dbReference>
<keyword evidence="1" id="KW-0547">Nucleotide-binding</keyword>
<dbReference type="GO" id="GO:0005739">
    <property type="term" value="C:mitochondrion"/>
    <property type="evidence" value="ECO:0007669"/>
    <property type="project" value="TreeGrafter"/>
</dbReference>
<reference evidence="3 4" key="1">
    <citation type="submission" date="2020-07" db="EMBL/GenBank/DDBJ databases">
        <title>Telomere length de novo assembly of all 7 chromosomes of the fungus, Metarhizium brunneum, using a novel assembly pipeline.</title>
        <authorList>
            <person name="Saud z."/>
            <person name="Kortsinoglou A."/>
            <person name="Kouvelis V.N."/>
            <person name="Butt T.M."/>
        </authorList>
    </citation>
    <scope>NUCLEOTIDE SEQUENCE [LARGE SCALE GENOMIC DNA]</scope>
    <source>
        <strain evidence="3 4">4556</strain>
    </source>
</reference>
<dbReference type="Gene3D" id="3.40.50.261">
    <property type="entry name" value="Succinyl-CoA synthetase domains"/>
    <property type="match status" value="1"/>
</dbReference>
<dbReference type="RefSeq" id="XP_065987838.1">
    <property type="nucleotide sequence ID" value="XM_066131826.1"/>
</dbReference>
<accession>A0A7D5Z6F4</accession>
<keyword evidence="4" id="KW-1185">Reference proteome</keyword>
<dbReference type="AlphaFoldDB" id="A0A7D5Z6F4"/>
<dbReference type="InterPro" id="IPR033847">
    <property type="entry name" value="Citrt_syn/SCS-alpha_CS"/>
</dbReference>
<dbReference type="SUPFAM" id="SSF52210">
    <property type="entry name" value="Succinyl-CoA synthetase domains"/>
    <property type="match status" value="1"/>
</dbReference>
<dbReference type="InterPro" id="IPR003781">
    <property type="entry name" value="CoA-bd"/>
</dbReference>
<dbReference type="KEGG" id="mbrn:26243121"/>
<dbReference type="PROSITE" id="PS01216">
    <property type="entry name" value="SUCCINYL_COA_LIG_1"/>
    <property type="match status" value="1"/>
</dbReference>
<dbReference type="GO" id="GO:0006099">
    <property type="term" value="P:tricarboxylic acid cycle"/>
    <property type="evidence" value="ECO:0007669"/>
    <property type="project" value="UniProtKB-UniPathway"/>
</dbReference>
<dbReference type="PRINTS" id="PR01798">
    <property type="entry name" value="SCOASYNTHASE"/>
</dbReference>
<dbReference type="GO" id="GO:0004775">
    <property type="term" value="F:succinate-CoA ligase (ADP-forming) activity"/>
    <property type="evidence" value="ECO:0007669"/>
    <property type="project" value="TreeGrafter"/>
</dbReference>
<dbReference type="UniPathway" id="UPA00223">
    <property type="reaction ID" value="UER00999"/>
</dbReference>
<dbReference type="GO" id="GO:0000166">
    <property type="term" value="F:nucleotide binding"/>
    <property type="evidence" value="ECO:0007669"/>
    <property type="project" value="UniProtKB-KW"/>
</dbReference>
<dbReference type="InterPro" id="IPR005811">
    <property type="entry name" value="SUCC_ACL_C"/>
</dbReference>
<dbReference type="PANTHER" id="PTHR11117">
    <property type="entry name" value="SUCCINYL-COA LIGASE SUBUNIT ALPHA"/>
    <property type="match status" value="1"/>
</dbReference>
<sequence length="403" mass="42564">MAGFFIAEAVGATCNSRFPSSAVALNSQPQHSEGHARRTGTGTMLSRSSLRLGKHHAIARTFCTSHRRLADYDSTIDSLRHINSNTRVIYQGESRGSLYEHEANATSNAKDTIGYGTKVVGGVSPGKGGQTHLDLPVFGTVKEVLNSQHTNSLANKQTRAFIDQPQAMEQVDPHVSAVFVPAPFAARAIIEAIEAEVPVIVSVAEHIPVHDLLRVQEVLRTQSRSRLVGPNCPGVIAPGQCRVGIMPFRQYARGCVGIVSKSGTLSYEAVGATTAAGLGQSLVVAVGGDPMPGTTIVDSLRVLFEHEETEGVIVIGEIGGEQELRAAEMIREYRRSTPNPKPVVAMVAGQTAPRGKVMGHAGAVLKPGDVTAAEKARALEDAGAVLVPHPGVMGSTMKALLGR</sequence>
<name>A0A7D5Z6F4_9HYPO</name>
<proteinExistence type="predicted"/>
<dbReference type="SMART" id="SM00881">
    <property type="entry name" value="CoA_binding"/>
    <property type="match status" value="1"/>
</dbReference>
<dbReference type="Proteomes" id="UP000510686">
    <property type="component" value="Chromosome 7"/>
</dbReference>
<dbReference type="InterPro" id="IPR016102">
    <property type="entry name" value="Succinyl-CoA_synth-like"/>
</dbReference>
<dbReference type="GO" id="GO:0004776">
    <property type="term" value="F:succinate-CoA ligase (GDP-forming) activity"/>
    <property type="evidence" value="ECO:0007669"/>
    <property type="project" value="TreeGrafter"/>
</dbReference>
<dbReference type="GO" id="GO:0009361">
    <property type="term" value="C:succinate-CoA ligase complex (ADP-forming)"/>
    <property type="evidence" value="ECO:0007669"/>
    <property type="project" value="TreeGrafter"/>
</dbReference>
<dbReference type="GeneID" id="26243121"/>